<dbReference type="EMBL" id="KK107570">
    <property type="protein sequence ID" value="EZA48804.1"/>
    <property type="molecule type" value="Genomic_DNA"/>
</dbReference>
<organism evidence="1 2">
    <name type="scientific">Ooceraea biroi</name>
    <name type="common">Clonal raider ant</name>
    <name type="synonym">Cerapachys biroi</name>
    <dbReference type="NCBI Taxonomy" id="2015173"/>
    <lineage>
        <taxon>Eukaryota</taxon>
        <taxon>Metazoa</taxon>
        <taxon>Ecdysozoa</taxon>
        <taxon>Arthropoda</taxon>
        <taxon>Hexapoda</taxon>
        <taxon>Insecta</taxon>
        <taxon>Pterygota</taxon>
        <taxon>Neoptera</taxon>
        <taxon>Endopterygota</taxon>
        <taxon>Hymenoptera</taxon>
        <taxon>Apocrita</taxon>
        <taxon>Aculeata</taxon>
        <taxon>Formicoidea</taxon>
        <taxon>Formicidae</taxon>
        <taxon>Dorylinae</taxon>
        <taxon>Ooceraea</taxon>
    </lineage>
</organism>
<gene>
    <name evidence="1" type="ORF">X777_12720</name>
</gene>
<accession>A0A026W163</accession>
<proteinExistence type="predicted"/>
<keyword evidence="2" id="KW-1185">Reference proteome</keyword>
<name>A0A026W163_OOCBI</name>
<dbReference type="Proteomes" id="UP000053097">
    <property type="component" value="Unassembled WGS sequence"/>
</dbReference>
<reference evidence="1 2" key="1">
    <citation type="journal article" date="2014" name="Curr. Biol.">
        <title>The genome of the clonal raider ant Cerapachys biroi.</title>
        <authorList>
            <person name="Oxley P.R."/>
            <person name="Ji L."/>
            <person name="Fetter-Pruneda I."/>
            <person name="McKenzie S.K."/>
            <person name="Li C."/>
            <person name="Hu H."/>
            <person name="Zhang G."/>
            <person name="Kronauer D.J."/>
        </authorList>
    </citation>
    <scope>NUCLEOTIDE SEQUENCE [LARGE SCALE GENOMIC DNA]</scope>
</reference>
<sequence length="70" mass="8207">MVKSSMNRTPDGDANRLKCTRTNAEDQHLIMHFDLNRPREPVWPMIVLFRTSSGNRFRTSQCMNLRSNQV</sequence>
<evidence type="ECO:0000313" key="1">
    <source>
        <dbReference type="EMBL" id="EZA48804.1"/>
    </source>
</evidence>
<evidence type="ECO:0000313" key="2">
    <source>
        <dbReference type="Proteomes" id="UP000053097"/>
    </source>
</evidence>
<dbReference type="AlphaFoldDB" id="A0A026W163"/>
<protein>
    <submittedName>
        <fullName evidence="1">Uncharacterized protein</fullName>
    </submittedName>
</protein>